<dbReference type="Proteomes" id="UP000823889">
    <property type="component" value="Unassembled WGS sequence"/>
</dbReference>
<feature type="region of interest" description="Disordered" evidence="1">
    <location>
        <begin position="96"/>
        <end position="119"/>
    </location>
</feature>
<dbReference type="AlphaFoldDB" id="A0A9D2ZPD3"/>
<reference evidence="2" key="2">
    <citation type="submission" date="2021-04" db="EMBL/GenBank/DDBJ databases">
        <authorList>
            <person name="Gilroy R."/>
        </authorList>
    </citation>
    <scope>NUCLEOTIDE SEQUENCE</scope>
    <source>
        <strain evidence="2">9264</strain>
    </source>
</reference>
<sequence length="175" mass="19426">MATRRTTRWNGELTSLSIEFLKDVIERMELYGEELQIEFPGHAKHPSYQLTNSRGFKMAFDGKHLLLPLNENGVVSDNLSQTFTLAQVRQALVAPAPTARRTATRSAGSRASGAARTRTVAADPDQIEVDKYAYFRTHREQLPAGIQAYSQQISDLMRAGSTAEAAFAQVIAEHF</sequence>
<comment type="caution">
    <text evidence="2">The sequence shown here is derived from an EMBL/GenBank/DDBJ whole genome shotgun (WGS) entry which is preliminary data.</text>
</comment>
<evidence type="ECO:0000256" key="1">
    <source>
        <dbReference type="SAM" id="MobiDB-lite"/>
    </source>
</evidence>
<name>A0A9D2ZPD3_9BURK</name>
<evidence type="ECO:0000313" key="3">
    <source>
        <dbReference type="Proteomes" id="UP000823889"/>
    </source>
</evidence>
<protein>
    <submittedName>
        <fullName evidence="2">Uncharacterized protein</fullName>
    </submittedName>
</protein>
<reference evidence="2" key="1">
    <citation type="journal article" date="2021" name="PeerJ">
        <title>Extensive microbial diversity within the chicken gut microbiome revealed by metagenomics and culture.</title>
        <authorList>
            <person name="Gilroy R."/>
            <person name="Ravi A."/>
            <person name="Getino M."/>
            <person name="Pursley I."/>
            <person name="Horton D.L."/>
            <person name="Alikhan N.F."/>
            <person name="Baker D."/>
            <person name="Gharbi K."/>
            <person name="Hall N."/>
            <person name="Watson M."/>
            <person name="Adriaenssens E.M."/>
            <person name="Foster-Nyarko E."/>
            <person name="Jarju S."/>
            <person name="Secka A."/>
            <person name="Antonio M."/>
            <person name="Oren A."/>
            <person name="Chaudhuri R.R."/>
            <person name="La Ragione R."/>
            <person name="Hildebrand F."/>
            <person name="Pallen M.J."/>
        </authorList>
    </citation>
    <scope>NUCLEOTIDE SEQUENCE</scope>
    <source>
        <strain evidence="2">9264</strain>
    </source>
</reference>
<accession>A0A9D2ZPD3</accession>
<evidence type="ECO:0000313" key="2">
    <source>
        <dbReference type="EMBL" id="HJD45193.1"/>
    </source>
</evidence>
<dbReference type="EMBL" id="DWUQ01000195">
    <property type="protein sequence ID" value="HJD45193.1"/>
    <property type="molecule type" value="Genomic_DNA"/>
</dbReference>
<proteinExistence type="predicted"/>
<organism evidence="2 3">
    <name type="scientific">Candidatus Paenalcaligenes intestinipullorum</name>
    <dbReference type="NCBI Taxonomy" id="2838718"/>
    <lineage>
        <taxon>Bacteria</taxon>
        <taxon>Pseudomonadati</taxon>
        <taxon>Pseudomonadota</taxon>
        <taxon>Betaproteobacteria</taxon>
        <taxon>Burkholderiales</taxon>
        <taxon>Alcaligenaceae</taxon>
        <taxon>Paenalcaligenes</taxon>
    </lineage>
</organism>
<gene>
    <name evidence="2" type="ORF">H9906_09250</name>
</gene>